<keyword evidence="3" id="KW-1185">Reference proteome</keyword>
<evidence type="ECO:0000313" key="2">
    <source>
        <dbReference type="EMBL" id="MCW1884881.1"/>
    </source>
</evidence>
<sequence>MLTSFRAAAVLAAAFLCAHAEAASVRFLAWDHQVSSLKLMVRHDGKDRPIVDLHADKRSEPVTDLPGDAELILVNPAAKGPEGDPATVAVKIPQGLAEPLVILLPDAAGDAGVRGFAVDDSSAGFKYGTTRFLNTTGKPLAVRCEKSVLRLDKSWVPVDVDPGGAARNVPVQMAPAEKTSTVLYSSIWEYDPGVRKLALILAGTAREAGMIQVKIITERRRDPAP</sequence>
<dbReference type="Proteomes" id="UP001207930">
    <property type="component" value="Unassembled WGS sequence"/>
</dbReference>
<dbReference type="RefSeq" id="WP_264500838.1">
    <property type="nucleotide sequence ID" value="NZ_JAPDDS010000004.1"/>
</dbReference>
<feature type="chain" id="PRO_5045249247" evidence="1">
    <location>
        <begin position="23"/>
        <end position="225"/>
    </location>
</feature>
<comment type="caution">
    <text evidence="2">The sequence shown here is derived from an EMBL/GenBank/DDBJ whole genome shotgun (WGS) entry which is preliminary data.</text>
</comment>
<protein>
    <submittedName>
        <fullName evidence="2">Uncharacterized protein</fullName>
    </submittedName>
</protein>
<organism evidence="2 3">
    <name type="scientific">Luteolibacter flavescens</name>
    <dbReference type="NCBI Taxonomy" id="1859460"/>
    <lineage>
        <taxon>Bacteria</taxon>
        <taxon>Pseudomonadati</taxon>
        <taxon>Verrucomicrobiota</taxon>
        <taxon>Verrucomicrobiia</taxon>
        <taxon>Verrucomicrobiales</taxon>
        <taxon>Verrucomicrobiaceae</taxon>
        <taxon>Luteolibacter</taxon>
    </lineage>
</organism>
<keyword evidence="1" id="KW-0732">Signal</keyword>
<evidence type="ECO:0000313" key="3">
    <source>
        <dbReference type="Proteomes" id="UP001207930"/>
    </source>
</evidence>
<dbReference type="EMBL" id="JAPDDS010000004">
    <property type="protein sequence ID" value="MCW1884881.1"/>
    <property type="molecule type" value="Genomic_DNA"/>
</dbReference>
<gene>
    <name evidence="2" type="ORF">OKA04_09085</name>
</gene>
<reference evidence="2 3" key="1">
    <citation type="submission" date="2022-10" db="EMBL/GenBank/DDBJ databases">
        <title>Luteolibacter flavescens strain MCCC 1K03193, whole genome shotgun sequencing project.</title>
        <authorList>
            <person name="Zhao G."/>
            <person name="Shen L."/>
        </authorList>
    </citation>
    <scope>NUCLEOTIDE SEQUENCE [LARGE SCALE GENOMIC DNA]</scope>
    <source>
        <strain evidence="2 3">MCCC 1K03193</strain>
    </source>
</reference>
<name>A0ABT3FMT3_9BACT</name>
<feature type="signal peptide" evidence="1">
    <location>
        <begin position="1"/>
        <end position="22"/>
    </location>
</feature>
<accession>A0ABT3FMT3</accession>
<evidence type="ECO:0000256" key="1">
    <source>
        <dbReference type="SAM" id="SignalP"/>
    </source>
</evidence>
<proteinExistence type="predicted"/>